<evidence type="ECO:0000259" key="1">
    <source>
        <dbReference type="Pfam" id="PF00814"/>
    </source>
</evidence>
<proteinExistence type="predicted"/>
<comment type="caution">
    <text evidence="2">The sequence shown here is derived from an EMBL/GenBank/DDBJ whole genome shotgun (WGS) entry which is preliminary data.</text>
</comment>
<accession>A0A554LKT6</accession>
<dbReference type="NCBIfam" id="TIGR03725">
    <property type="entry name" value="T6A_YeaZ"/>
    <property type="match status" value="1"/>
</dbReference>
<organism evidence="2 3">
    <name type="scientific">Candidatus Berkelbacteria bacterium Athens1014_28</name>
    <dbReference type="NCBI Taxonomy" id="2017145"/>
    <lineage>
        <taxon>Bacteria</taxon>
        <taxon>Candidatus Berkelbacteria</taxon>
    </lineage>
</organism>
<evidence type="ECO:0000313" key="2">
    <source>
        <dbReference type="EMBL" id="TSC93457.1"/>
    </source>
</evidence>
<name>A0A554LKT6_9BACT</name>
<sequence>MKEKSASNLNLFLNTADDKSIIRIFSDSKILAEKKIQSKSELSEKLLVEIERLLKSKKLIFFDLSSVSVFVGPGSYTGLRIGVTVANFLAWSLGIPLFSADKKGKIISGIKKFVLPKYLHKPKITKSKK</sequence>
<dbReference type="AlphaFoldDB" id="A0A554LKT6"/>
<gene>
    <name evidence="2" type="ORF">Athens101428_670</name>
</gene>
<dbReference type="InterPro" id="IPR000905">
    <property type="entry name" value="Gcp-like_dom"/>
</dbReference>
<dbReference type="InterPro" id="IPR022496">
    <property type="entry name" value="T6A_TsaB"/>
</dbReference>
<dbReference type="Pfam" id="PF00814">
    <property type="entry name" value="TsaD"/>
    <property type="match status" value="1"/>
</dbReference>
<dbReference type="Gene3D" id="3.30.420.40">
    <property type="match status" value="1"/>
</dbReference>
<dbReference type="Proteomes" id="UP000316495">
    <property type="component" value="Unassembled WGS sequence"/>
</dbReference>
<feature type="domain" description="Gcp-like" evidence="1">
    <location>
        <begin position="40"/>
        <end position="98"/>
    </location>
</feature>
<evidence type="ECO:0000313" key="3">
    <source>
        <dbReference type="Proteomes" id="UP000316495"/>
    </source>
</evidence>
<dbReference type="EMBL" id="VMGN01000044">
    <property type="protein sequence ID" value="TSC93457.1"/>
    <property type="molecule type" value="Genomic_DNA"/>
</dbReference>
<dbReference type="GO" id="GO:0002949">
    <property type="term" value="P:tRNA threonylcarbamoyladenosine modification"/>
    <property type="evidence" value="ECO:0007669"/>
    <property type="project" value="InterPro"/>
</dbReference>
<dbReference type="SUPFAM" id="SSF53067">
    <property type="entry name" value="Actin-like ATPase domain"/>
    <property type="match status" value="1"/>
</dbReference>
<dbReference type="InterPro" id="IPR043129">
    <property type="entry name" value="ATPase_NBD"/>
</dbReference>
<reference evidence="2 3" key="1">
    <citation type="submission" date="2017-07" db="EMBL/GenBank/DDBJ databases">
        <title>Mechanisms for carbon and nitrogen cycling indicate functional differentiation within the Candidate Phyla Radiation.</title>
        <authorList>
            <person name="Danczak R.E."/>
            <person name="Johnston M.D."/>
            <person name="Kenah C."/>
            <person name="Slattery M."/>
            <person name="Wrighton K.C."/>
            <person name="Wilkins M.J."/>
        </authorList>
    </citation>
    <scope>NUCLEOTIDE SEQUENCE [LARGE SCALE GENOMIC DNA]</scope>
    <source>
        <strain evidence="2">Athens1014_28</strain>
    </source>
</reference>
<protein>
    <recommendedName>
        <fullName evidence="1">Gcp-like domain-containing protein</fullName>
    </recommendedName>
</protein>